<keyword evidence="2 3" id="KW-0732">Signal</keyword>
<evidence type="ECO:0000256" key="2">
    <source>
        <dbReference type="ARBA" id="ARBA00022729"/>
    </source>
</evidence>
<feature type="domain" description="Leucine-binding protein" evidence="4">
    <location>
        <begin position="39"/>
        <end position="384"/>
    </location>
</feature>
<keyword evidence="6" id="KW-1185">Reference proteome</keyword>
<dbReference type="PANTHER" id="PTHR30483:SF6">
    <property type="entry name" value="PERIPLASMIC BINDING PROTEIN OF ABC TRANSPORTER FOR NATURAL AMINO ACIDS"/>
    <property type="match status" value="1"/>
</dbReference>
<name>A0A7W4VYJ4_9ACTN</name>
<dbReference type="EMBL" id="JACHWR010000002">
    <property type="protein sequence ID" value="MBB3043724.1"/>
    <property type="molecule type" value="Genomic_DNA"/>
</dbReference>
<evidence type="ECO:0000313" key="5">
    <source>
        <dbReference type="EMBL" id="MBB3043724.1"/>
    </source>
</evidence>
<evidence type="ECO:0000313" key="6">
    <source>
        <dbReference type="Proteomes" id="UP000589626"/>
    </source>
</evidence>
<dbReference type="InterPro" id="IPR028081">
    <property type="entry name" value="Leu-bd"/>
</dbReference>
<reference evidence="5 6" key="1">
    <citation type="submission" date="2020-08" db="EMBL/GenBank/DDBJ databases">
        <title>Sequencing the genomes of 1000 actinobacteria strains.</title>
        <authorList>
            <person name="Klenk H.-P."/>
        </authorList>
    </citation>
    <scope>NUCLEOTIDE SEQUENCE [LARGE SCALE GENOMIC DNA]</scope>
    <source>
        <strain evidence="5 6">DSM 105498</strain>
    </source>
</reference>
<gene>
    <name evidence="5" type="ORF">FHU40_003542</name>
</gene>
<organism evidence="5 6">
    <name type="scientific">Nocardioides soli</name>
    <dbReference type="NCBI Taxonomy" id="1036020"/>
    <lineage>
        <taxon>Bacteria</taxon>
        <taxon>Bacillati</taxon>
        <taxon>Actinomycetota</taxon>
        <taxon>Actinomycetes</taxon>
        <taxon>Propionibacteriales</taxon>
        <taxon>Nocardioidaceae</taxon>
        <taxon>Nocardioides</taxon>
    </lineage>
</organism>
<dbReference type="AlphaFoldDB" id="A0A7W4VYJ4"/>
<feature type="chain" id="PRO_5039037020" evidence="3">
    <location>
        <begin position="22"/>
        <end position="402"/>
    </location>
</feature>
<dbReference type="PANTHER" id="PTHR30483">
    <property type="entry name" value="LEUCINE-SPECIFIC-BINDING PROTEIN"/>
    <property type="match status" value="1"/>
</dbReference>
<dbReference type="Gene3D" id="3.40.50.2300">
    <property type="match status" value="2"/>
</dbReference>
<accession>A0A7W4VYJ4</accession>
<comment type="caution">
    <text evidence="5">The sequence shown here is derived from an EMBL/GenBank/DDBJ whole genome shotgun (WGS) entry which is preliminary data.</text>
</comment>
<dbReference type="InterPro" id="IPR028082">
    <property type="entry name" value="Peripla_BP_I"/>
</dbReference>
<comment type="similarity">
    <text evidence="1">Belongs to the leucine-binding protein family.</text>
</comment>
<dbReference type="PROSITE" id="PS51257">
    <property type="entry name" value="PROKAR_LIPOPROTEIN"/>
    <property type="match status" value="1"/>
</dbReference>
<dbReference type="Pfam" id="PF13458">
    <property type="entry name" value="Peripla_BP_6"/>
    <property type="match status" value="1"/>
</dbReference>
<evidence type="ECO:0000256" key="1">
    <source>
        <dbReference type="ARBA" id="ARBA00010062"/>
    </source>
</evidence>
<protein>
    <submittedName>
        <fullName evidence="5">ABC-type branched-subunit amino acid transport system substrate-binding protein</fullName>
    </submittedName>
</protein>
<evidence type="ECO:0000256" key="3">
    <source>
        <dbReference type="SAM" id="SignalP"/>
    </source>
</evidence>
<proteinExistence type="inferred from homology"/>
<sequence>MFTSRPLIAASAATAAVILLAACSGADGSDEGSKAQDDVRLAFLWEIEGESPVGLSDFQNGADLAIDEINEAGGIDGRQVTYTRVPASPLDPQASTAAFLKATNDEPAAMVGFLASGQAVAAKSALDRAQIPVIGIYEADDAVRFGNQGSEFSWALNGSGQGTSLAAVEFMTEDLGLTSLGLMGTNEAFGLGQIESSEAALDELGATSVGTVTYDPTATDLTQQVLAMKDADGVLNWGYPNPLAVQLKQFVENGLTIPTMTGASGPIVVNAGLATGKAIANFYSALPCNPGGTESAALQDFAAAYQEKYDASATNLAAQAYDAVYVAKKAIEEAGSDAGADVNEALAEISVAPEDGIVCSSGYQADGSHILNHEVNIARFHADGSSETVSTIQVPELPVAGE</sequence>
<dbReference type="Proteomes" id="UP000589626">
    <property type="component" value="Unassembled WGS sequence"/>
</dbReference>
<dbReference type="SUPFAM" id="SSF53822">
    <property type="entry name" value="Periplasmic binding protein-like I"/>
    <property type="match status" value="1"/>
</dbReference>
<dbReference type="RefSeq" id="WP_183593503.1">
    <property type="nucleotide sequence ID" value="NZ_JACHWR010000002.1"/>
</dbReference>
<feature type="signal peptide" evidence="3">
    <location>
        <begin position="1"/>
        <end position="21"/>
    </location>
</feature>
<evidence type="ECO:0000259" key="4">
    <source>
        <dbReference type="Pfam" id="PF13458"/>
    </source>
</evidence>
<dbReference type="InterPro" id="IPR051010">
    <property type="entry name" value="BCAA_transport"/>
</dbReference>